<comment type="similarity">
    <text evidence="1">Belongs to the glycosyltransferase 2 family.</text>
</comment>
<feature type="transmembrane region" description="Helical" evidence="5">
    <location>
        <begin position="370"/>
        <end position="392"/>
    </location>
</feature>
<evidence type="ECO:0000256" key="1">
    <source>
        <dbReference type="ARBA" id="ARBA00006739"/>
    </source>
</evidence>
<feature type="transmembrane region" description="Helical" evidence="5">
    <location>
        <begin position="398"/>
        <end position="417"/>
    </location>
</feature>
<evidence type="ECO:0000313" key="8">
    <source>
        <dbReference type="Proteomes" id="UP000231409"/>
    </source>
</evidence>
<feature type="transmembrane region" description="Helical" evidence="5">
    <location>
        <begin position="215"/>
        <end position="237"/>
    </location>
</feature>
<dbReference type="InterPro" id="IPR029044">
    <property type="entry name" value="Nucleotide-diphossugar_trans"/>
</dbReference>
<dbReference type="SUPFAM" id="SSF53448">
    <property type="entry name" value="Nucleotide-diphospho-sugar transferases"/>
    <property type="match status" value="1"/>
</dbReference>
<dbReference type="EMBL" id="NTFH01000005">
    <property type="protein sequence ID" value="PHQ15723.1"/>
    <property type="molecule type" value="Genomic_DNA"/>
</dbReference>
<name>A0A2G1UMN6_9GAMM</name>
<keyword evidence="2" id="KW-0328">Glycosyltransferase</keyword>
<dbReference type="PANTHER" id="PTHR43630:SF1">
    <property type="entry name" value="POLY-BETA-1,6-N-ACETYL-D-GLUCOSAMINE SYNTHASE"/>
    <property type="match status" value="1"/>
</dbReference>
<dbReference type="Gene3D" id="3.90.550.10">
    <property type="entry name" value="Spore Coat Polysaccharide Biosynthesis Protein SpsA, Chain A"/>
    <property type="match status" value="1"/>
</dbReference>
<dbReference type="PANTHER" id="PTHR43630">
    <property type="entry name" value="POLY-BETA-1,6-N-ACETYL-D-GLUCOSAMINE SYNTHASE"/>
    <property type="match status" value="1"/>
</dbReference>
<dbReference type="GO" id="GO:0016757">
    <property type="term" value="F:glycosyltransferase activity"/>
    <property type="evidence" value="ECO:0007669"/>
    <property type="project" value="UniProtKB-KW"/>
</dbReference>
<accession>A0A2G1UMN6</accession>
<comment type="caution">
    <text evidence="7">The sequence shown here is derived from an EMBL/GenBank/DDBJ whole genome shotgun (WGS) entry which is preliminary data.</text>
</comment>
<keyword evidence="5" id="KW-0812">Transmembrane</keyword>
<reference evidence="7 8" key="1">
    <citation type="submission" date="2017-09" db="EMBL/GenBank/DDBJ databases">
        <title>The draft genome sequences of Marinobacter sp. PWS21.</title>
        <authorList>
            <person name="Cao J."/>
        </authorList>
    </citation>
    <scope>NUCLEOTIDE SEQUENCE [LARGE SCALE GENOMIC DNA]</scope>
    <source>
        <strain evidence="7 8">PWS21</strain>
    </source>
</reference>
<dbReference type="Pfam" id="PF00535">
    <property type="entry name" value="Glycos_transf_2"/>
    <property type="match status" value="1"/>
</dbReference>
<keyword evidence="3 7" id="KW-0808">Transferase</keyword>
<keyword evidence="5" id="KW-0472">Membrane</keyword>
<sequence length="463" mass="53324">MATMPWFVIGPSTLVSFIGLLRGPDKTPPESAEDPSGAIVDLVIPALNEEQNILMTLSSIARQTLQPRKVVLVDDGSSDRTADYARALGDELGLNLQVIRRRAPIGKTPTLKRESRELDADVEVILDGDTFLESENYIERLVEELYKAPGIASACGIVQPMRQRDRREICQAPPLRDFLASHEDFAPREQGAWHRFNRAITNFYRGILYTFLQRFIYRGQMVVFGSIINPVGCAVAYRRKYLKELFDHYEPILGDDLTNSEDIFIGFAMLNEGYRNVQLQDVTVRSLEPEFPRLAHQLYYWSSSFLQSCYYFDGLLRSPFKGLRRWKQKREARHYDQTHPDSPRQHRRGEPYRQPWGQGYTGRFGRPMGWAVFMSALEKIAFPTTLVIMLILQLWGPLLITFLAEMALVIIILMANAPGHRFRAFWQAIAVTPLRYGSLLFDAVNIGRFATDLWITRNRRWRK</sequence>
<gene>
    <name evidence="7" type="ORF">CLH61_06105</name>
</gene>
<evidence type="ECO:0000259" key="6">
    <source>
        <dbReference type="Pfam" id="PF00535"/>
    </source>
</evidence>
<evidence type="ECO:0000256" key="3">
    <source>
        <dbReference type="ARBA" id="ARBA00022679"/>
    </source>
</evidence>
<keyword evidence="8" id="KW-1185">Reference proteome</keyword>
<dbReference type="Proteomes" id="UP000231409">
    <property type="component" value="Unassembled WGS sequence"/>
</dbReference>
<feature type="domain" description="Glycosyltransferase 2-like" evidence="6">
    <location>
        <begin position="42"/>
        <end position="246"/>
    </location>
</feature>
<proteinExistence type="inferred from homology"/>
<evidence type="ECO:0000256" key="2">
    <source>
        <dbReference type="ARBA" id="ARBA00022676"/>
    </source>
</evidence>
<dbReference type="AlphaFoldDB" id="A0A2G1UMN6"/>
<evidence type="ECO:0000256" key="4">
    <source>
        <dbReference type="SAM" id="MobiDB-lite"/>
    </source>
</evidence>
<protein>
    <submittedName>
        <fullName evidence="7">Glycosyl transferase family 2</fullName>
    </submittedName>
</protein>
<dbReference type="InterPro" id="IPR001173">
    <property type="entry name" value="Glyco_trans_2-like"/>
</dbReference>
<evidence type="ECO:0000313" key="7">
    <source>
        <dbReference type="EMBL" id="PHQ15723.1"/>
    </source>
</evidence>
<dbReference type="RefSeq" id="WP_099613828.1">
    <property type="nucleotide sequence ID" value="NZ_KZ319369.1"/>
</dbReference>
<dbReference type="CDD" id="cd06423">
    <property type="entry name" value="CESA_like"/>
    <property type="match status" value="1"/>
</dbReference>
<evidence type="ECO:0000256" key="5">
    <source>
        <dbReference type="SAM" id="Phobius"/>
    </source>
</evidence>
<feature type="compositionally biased region" description="Basic and acidic residues" evidence="4">
    <location>
        <begin position="333"/>
        <end position="351"/>
    </location>
</feature>
<feature type="region of interest" description="Disordered" evidence="4">
    <location>
        <begin position="331"/>
        <end position="355"/>
    </location>
</feature>
<keyword evidence="5" id="KW-1133">Transmembrane helix</keyword>
<organism evidence="7 8">
    <name type="scientific">Marinobacter profundi</name>
    <dbReference type="NCBI Taxonomy" id="2666256"/>
    <lineage>
        <taxon>Bacteria</taxon>
        <taxon>Pseudomonadati</taxon>
        <taxon>Pseudomonadota</taxon>
        <taxon>Gammaproteobacteria</taxon>
        <taxon>Pseudomonadales</taxon>
        <taxon>Marinobacteraceae</taxon>
        <taxon>Marinobacter</taxon>
    </lineage>
</organism>